<dbReference type="SUPFAM" id="SSF55681">
    <property type="entry name" value="Class II aaRS and biotin synthetases"/>
    <property type="match status" value="1"/>
</dbReference>
<evidence type="ECO:0000256" key="1">
    <source>
        <dbReference type="ARBA" id="ARBA00001946"/>
    </source>
</evidence>
<dbReference type="NCBIfam" id="TIGR00472">
    <property type="entry name" value="pheT_bact"/>
    <property type="match status" value="1"/>
</dbReference>
<dbReference type="InterPro" id="IPR045864">
    <property type="entry name" value="aa-tRNA-synth_II/BPL/LPL"/>
</dbReference>
<dbReference type="CDD" id="cd02796">
    <property type="entry name" value="tRNA_bind_bactPheRS"/>
    <property type="match status" value="1"/>
</dbReference>
<dbReference type="Pfam" id="PF17759">
    <property type="entry name" value="tRNA_synthFbeta"/>
    <property type="match status" value="1"/>
</dbReference>
<evidence type="ECO:0000256" key="14">
    <source>
        <dbReference type="ARBA" id="ARBA00022884"/>
    </source>
</evidence>
<organism evidence="22">
    <name type="scientific">freshwater metagenome</name>
    <dbReference type="NCBI Taxonomy" id="449393"/>
    <lineage>
        <taxon>unclassified sequences</taxon>
        <taxon>metagenomes</taxon>
        <taxon>ecological metagenomes</taxon>
    </lineage>
</organism>
<dbReference type="Gene3D" id="2.40.50.140">
    <property type="entry name" value="Nucleic acid-binding proteins"/>
    <property type="match status" value="1"/>
</dbReference>
<keyword evidence="11" id="KW-0547">Nucleotide-binding</keyword>
<comment type="similarity">
    <text evidence="3">Belongs to the phenylalanyl-tRNA synthetase beta subunit family. Type 1 subfamily.</text>
</comment>
<dbReference type="InterPro" id="IPR045060">
    <property type="entry name" value="Phe-tRNA-ligase_IIc_bsu"/>
</dbReference>
<reference evidence="22" key="1">
    <citation type="submission" date="2020-05" db="EMBL/GenBank/DDBJ databases">
        <authorList>
            <person name="Chiriac C."/>
            <person name="Salcher M."/>
            <person name="Ghai R."/>
            <person name="Kavagutti S V."/>
        </authorList>
    </citation>
    <scope>NUCLEOTIDE SEQUENCE</scope>
</reference>
<dbReference type="SUPFAM" id="SSF54991">
    <property type="entry name" value="Anticodon-binding domain of PheRS"/>
    <property type="match status" value="1"/>
</dbReference>
<evidence type="ECO:0000256" key="10">
    <source>
        <dbReference type="ARBA" id="ARBA00022723"/>
    </source>
</evidence>
<dbReference type="GO" id="GO:0004826">
    <property type="term" value="F:phenylalanine-tRNA ligase activity"/>
    <property type="evidence" value="ECO:0007669"/>
    <property type="project" value="UniProtKB-EC"/>
</dbReference>
<evidence type="ECO:0000256" key="8">
    <source>
        <dbReference type="ARBA" id="ARBA00022555"/>
    </source>
</evidence>
<dbReference type="Gene3D" id="3.30.56.10">
    <property type="match status" value="2"/>
</dbReference>
<dbReference type="Pfam" id="PF03484">
    <property type="entry name" value="B5"/>
    <property type="match status" value="1"/>
</dbReference>
<keyword evidence="7" id="KW-0963">Cytoplasm</keyword>
<keyword evidence="10" id="KW-0479">Metal-binding</keyword>
<protein>
    <recommendedName>
        <fullName evidence="6">Phenylalanine--tRNA ligase beta subunit</fullName>
        <ecNumber evidence="5">6.1.1.20</ecNumber>
    </recommendedName>
    <alternativeName>
        <fullName evidence="17">Phenylalanyl-tRNA synthetase beta subunit</fullName>
    </alternativeName>
</protein>
<dbReference type="Pfam" id="PF03483">
    <property type="entry name" value="B3_4"/>
    <property type="match status" value="1"/>
</dbReference>
<dbReference type="HAMAP" id="MF_00283">
    <property type="entry name" value="Phe_tRNA_synth_beta1"/>
    <property type="match status" value="1"/>
</dbReference>
<comment type="cofactor">
    <cofactor evidence="1">
        <name>Mg(2+)</name>
        <dbReference type="ChEBI" id="CHEBI:18420"/>
    </cofactor>
</comment>
<dbReference type="GO" id="GO:0005524">
    <property type="term" value="F:ATP binding"/>
    <property type="evidence" value="ECO:0007669"/>
    <property type="project" value="UniProtKB-KW"/>
</dbReference>
<evidence type="ECO:0000259" key="20">
    <source>
        <dbReference type="PROSITE" id="PS51447"/>
    </source>
</evidence>
<dbReference type="GO" id="GO:0009328">
    <property type="term" value="C:phenylalanine-tRNA ligase complex"/>
    <property type="evidence" value="ECO:0007669"/>
    <property type="project" value="TreeGrafter"/>
</dbReference>
<dbReference type="InterPro" id="IPR005121">
    <property type="entry name" value="Fdx_antiC-bd"/>
</dbReference>
<dbReference type="SUPFAM" id="SSF46955">
    <property type="entry name" value="Putative DNA-binding domain"/>
    <property type="match status" value="1"/>
</dbReference>
<dbReference type="InterPro" id="IPR041616">
    <property type="entry name" value="PheRS_beta_core"/>
</dbReference>
<dbReference type="Gene3D" id="3.30.70.380">
    <property type="entry name" value="Ferrodoxin-fold anticodon-binding domain"/>
    <property type="match status" value="1"/>
</dbReference>
<evidence type="ECO:0000256" key="5">
    <source>
        <dbReference type="ARBA" id="ARBA00012814"/>
    </source>
</evidence>
<dbReference type="InterPro" id="IPR012340">
    <property type="entry name" value="NA-bd_OB-fold"/>
</dbReference>
<feature type="domain" description="B5" evidence="21">
    <location>
        <begin position="408"/>
        <end position="485"/>
    </location>
</feature>
<dbReference type="PANTHER" id="PTHR10947">
    <property type="entry name" value="PHENYLALANYL-TRNA SYNTHETASE BETA CHAIN AND LEUCINE-RICH REPEAT-CONTAINING PROTEIN 47"/>
    <property type="match status" value="1"/>
</dbReference>
<evidence type="ECO:0000256" key="11">
    <source>
        <dbReference type="ARBA" id="ARBA00022741"/>
    </source>
</evidence>
<gene>
    <name evidence="22" type="ORF">UFOPK3573_00781</name>
    <name evidence="23" type="ORF">UFOPK3879_01060</name>
</gene>
<evidence type="ECO:0000256" key="3">
    <source>
        <dbReference type="ARBA" id="ARBA00008653"/>
    </source>
</evidence>
<dbReference type="PANTHER" id="PTHR10947:SF0">
    <property type="entry name" value="PHENYLALANINE--TRNA LIGASE BETA SUBUNIT"/>
    <property type="match status" value="1"/>
</dbReference>
<comment type="catalytic activity">
    <reaction evidence="18">
        <text>tRNA(Phe) + L-phenylalanine + ATP = L-phenylalanyl-tRNA(Phe) + AMP + diphosphate + H(+)</text>
        <dbReference type="Rhea" id="RHEA:19413"/>
        <dbReference type="Rhea" id="RHEA-COMP:9668"/>
        <dbReference type="Rhea" id="RHEA-COMP:9699"/>
        <dbReference type="ChEBI" id="CHEBI:15378"/>
        <dbReference type="ChEBI" id="CHEBI:30616"/>
        <dbReference type="ChEBI" id="CHEBI:33019"/>
        <dbReference type="ChEBI" id="CHEBI:58095"/>
        <dbReference type="ChEBI" id="CHEBI:78442"/>
        <dbReference type="ChEBI" id="CHEBI:78531"/>
        <dbReference type="ChEBI" id="CHEBI:456215"/>
        <dbReference type="EC" id="6.1.1.20"/>
    </reaction>
</comment>
<dbReference type="InterPro" id="IPR020825">
    <property type="entry name" value="Phe-tRNA_synthase-like_B3/B4"/>
</dbReference>
<dbReference type="Gene3D" id="3.50.40.10">
    <property type="entry name" value="Phenylalanyl-trna Synthetase, Chain B, domain 3"/>
    <property type="match status" value="1"/>
</dbReference>
<comment type="subcellular location">
    <subcellularLocation>
        <location evidence="2">Cytoplasm</location>
    </subcellularLocation>
</comment>
<feature type="domain" description="FDX-ACB" evidence="20">
    <location>
        <begin position="696"/>
        <end position="788"/>
    </location>
</feature>
<dbReference type="SUPFAM" id="SSF50249">
    <property type="entry name" value="Nucleic acid-binding proteins"/>
    <property type="match status" value="1"/>
</dbReference>
<dbReference type="SUPFAM" id="SSF56037">
    <property type="entry name" value="PheT/TilS domain"/>
    <property type="match status" value="1"/>
</dbReference>
<dbReference type="InterPro" id="IPR004532">
    <property type="entry name" value="Phe-tRNA-ligase_IIc_bsu_bact"/>
</dbReference>
<dbReference type="FunFam" id="3.30.70.380:FF:000001">
    <property type="entry name" value="Phenylalanine--tRNA ligase beta subunit"/>
    <property type="match status" value="1"/>
</dbReference>
<evidence type="ECO:0000256" key="6">
    <source>
        <dbReference type="ARBA" id="ARBA00017032"/>
    </source>
</evidence>
<dbReference type="AlphaFoldDB" id="A0A6J7GGK8"/>
<dbReference type="InterPro" id="IPR002547">
    <property type="entry name" value="tRNA-bd_dom"/>
</dbReference>
<dbReference type="EMBL" id="CAFBNR010000052">
    <property type="protein sequence ID" value="CAB4965445.1"/>
    <property type="molecule type" value="Genomic_DNA"/>
</dbReference>
<evidence type="ECO:0000256" key="9">
    <source>
        <dbReference type="ARBA" id="ARBA00022598"/>
    </source>
</evidence>
<accession>A0A6J7GGK8</accession>
<keyword evidence="16" id="KW-0030">Aminoacyl-tRNA synthetase</keyword>
<dbReference type="SMART" id="SM00896">
    <property type="entry name" value="FDX-ACB"/>
    <property type="match status" value="1"/>
</dbReference>
<dbReference type="InterPro" id="IPR005147">
    <property type="entry name" value="tRNA_synthase_B5-dom"/>
</dbReference>
<evidence type="ECO:0000256" key="12">
    <source>
        <dbReference type="ARBA" id="ARBA00022840"/>
    </source>
</evidence>
<dbReference type="PROSITE" id="PS51447">
    <property type="entry name" value="FDX_ACB"/>
    <property type="match status" value="1"/>
</dbReference>
<keyword evidence="13" id="KW-0460">Magnesium</keyword>
<dbReference type="CDD" id="cd00769">
    <property type="entry name" value="PheRS_beta_core"/>
    <property type="match status" value="1"/>
</dbReference>
<comment type="subunit">
    <text evidence="4">Tetramer of two alpha and two beta subunits.</text>
</comment>
<evidence type="ECO:0000313" key="23">
    <source>
        <dbReference type="EMBL" id="CAB4965445.1"/>
    </source>
</evidence>
<dbReference type="GO" id="GO:0000287">
    <property type="term" value="F:magnesium ion binding"/>
    <property type="evidence" value="ECO:0007669"/>
    <property type="project" value="InterPro"/>
</dbReference>
<feature type="domain" description="TRNA-binding" evidence="19">
    <location>
        <begin position="39"/>
        <end position="148"/>
    </location>
</feature>
<evidence type="ECO:0000313" key="22">
    <source>
        <dbReference type="EMBL" id="CAB4903570.1"/>
    </source>
</evidence>
<evidence type="ECO:0000259" key="19">
    <source>
        <dbReference type="PROSITE" id="PS50886"/>
    </source>
</evidence>
<name>A0A6J7GGK8_9ZZZZ</name>
<dbReference type="PROSITE" id="PS51483">
    <property type="entry name" value="B5"/>
    <property type="match status" value="1"/>
</dbReference>
<dbReference type="GO" id="GO:0000049">
    <property type="term" value="F:tRNA binding"/>
    <property type="evidence" value="ECO:0007669"/>
    <property type="project" value="UniProtKB-KW"/>
</dbReference>
<keyword evidence="12" id="KW-0067">ATP-binding</keyword>
<dbReference type="PROSITE" id="PS50886">
    <property type="entry name" value="TRBD"/>
    <property type="match status" value="1"/>
</dbReference>
<dbReference type="Pfam" id="PF01588">
    <property type="entry name" value="tRNA_bind"/>
    <property type="match status" value="1"/>
</dbReference>
<evidence type="ECO:0000256" key="4">
    <source>
        <dbReference type="ARBA" id="ARBA00011209"/>
    </source>
</evidence>
<dbReference type="InterPro" id="IPR009061">
    <property type="entry name" value="DNA-bd_dom_put_sf"/>
</dbReference>
<evidence type="ECO:0000256" key="7">
    <source>
        <dbReference type="ARBA" id="ARBA00022490"/>
    </source>
</evidence>
<keyword evidence="15" id="KW-0648">Protein biosynthesis</keyword>
<dbReference type="InterPro" id="IPR005146">
    <property type="entry name" value="B3/B4_tRNA-bd"/>
</dbReference>
<keyword evidence="9" id="KW-0436">Ligase</keyword>
<keyword evidence="14" id="KW-0694">RNA-binding</keyword>
<dbReference type="EC" id="6.1.1.20" evidence="5"/>
<evidence type="ECO:0000256" key="15">
    <source>
        <dbReference type="ARBA" id="ARBA00022917"/>
    </source>
</evidence>
<evidence type="ECO:0000259" key="21">
    <source>
        <dbReference type="PROSITE" id="PS51483"/>
    </source>
</evidence>
<proteinExistence type="inferred from homology"/>
<dbReference type="Pfam" id="PF03147">
    <property type="entry name" value="FDX-ACB"/>
    <property type="match status" value="1"/>
</dbReference>
<keyword evidence="8" id="KW-0820">tRNA-binding</keyword>
<evidence type="ECO:0000256" key="16">
    <source>
        <dbReference type="ARBA" id="ARBA00023146"/>
    </source>
</evidence>
<evidence type="ECO:0000256" key="17">
    <source>
        <dbReference type="ARBA" id="ARBA00033189"/>
    </source>
</evidence>
<dbReference type="Gene3D" id="3.30.930.10">
    <property type="entry name" value="Bira Bifunctional Protein, Domain 2"/>
    <property type="match status" value="1"/>
</dbReference>
<sequence>MKILHSWLNEFADFGTDIEAIAASLTKLGLAVESVEQVGLPVKGVVVAKVLRTERHPDAAKVHRVYVDAGDGVEKHVWCGAFNMQPGDLIPLATLGTNMPDGRVISQRGILGIDSEGMLCSGTELGITADATGIMILPAGLVLGTDVFSALGIDQDVVFDLDVTRNRPDCTGYLGVARDLAAHLKLPLKMSSKPQKSATSSKGKKRDVTVDIRATDHCGRFNVTVMSGVVVTDSPAWIAQRLSRAGMRPINNVVDVSNLVNLEMNQPNHAYDLEKVSGGFIVRHANEGEVLVTLDDVSRTMSAHDLLICDAKNDPVGIAGIMGGAGSQISESTTTLALEIAWFEPLGIAASVSRLGLRTEASLRFERGVDAFGARAAAERFAQLLSLTCPNLVVHDGGADVKTSGLPEEARTTMLRLDQIRRILGVDIDVTRVRDLLVPIGFEIAKPDKSNSVVVTIPSFRPDCVQEIDVIEEIARHYGFDEIGKVVPKSPVHGRLSAVQQRRRIVRDFVLSLGASEAMPNPFLAPGDLARCGLTEDNALRLANPLVAEESVLRTSLRPGLLQAIAYNQSHRTNDIKLFEVGHVYPQGSAQLPDEHEVLCVVFAESDATKAMDMWSQFSAFLGVGAQLFQDAAPAGFHGTRSAQLRRGKVVLGAVGEVDPTVLANFGVSGRVACLEINLSMVLGETPKVSAAQTVSKYPSSDFDLAFVVPQDVAAGTLLKSLRQAGGNLLVDAALFDIYRGKGVADGSRSLAFRFRFQAPDRTLGDTEIAEARERCIAAAQKLGAELR</sequence>
<dbReference type="SMART" id="SM00874">
    <property type="entry name" value="B5"/>
    <property type="match status" value="1"/>
</dbReference>
<dbReference type="InterPro" id="IPR036690">
    <property type="entry name" value="Fdx_antiC-bd_sf"/>
</dbReference>
<dbReference type="SMART" id="SM00873">
    <property type="entry name" value="B3_4"/>
    <property type="match status" value="1"/>
</dbReference>
<dbReference type="EMBL" id="CAFBMJ010000050">
    <property type="protein sequence ID" value="CAB4903570.1"/>
    <property type="molecule type" value="Genomic_DNA"/>
</dbReference>
<dbReference type="InterPro" id="IPR033714">
    <property type="entry name" value="tRNA_bind_bactPheRS"/>
</dbReference>
<evidence type="ECO:0000256" key="13">
    <source>
        <dbReference type="ARBA" id="ARBA00022842"/>
    </source>
</evidence>
<evidence type="ECO:0000256" key="18">
    <source>
        <dbReference type="ARBA" id="ARBA00049255"/>
    </source>
</evidence>
<evidence type="ECO:0000256" key="2">
    <source>
        <dbReference type="ARBA" id="ARBA00004496"/>
    </source>
</evidence>
<dbReference type="GO" id="GO:0006432">
    <property type="term" value="P:phenylalanyl-tRNA aminoacylation"/>
    <property type="evidence" value="ECO:0007669"/>
    <property type="project" value="InterPro"/>
</dbReference>